<evidence type="ECO:0000313" key="18">
    <source>
        <dbReference type="Ensembl" id="ENSEBUP00000021779.1"/>
    </source>
</evidence>
<proteinExistence type="inferred from homology"/>
<keyword evidence="10" id="KW-0012">Acyltransferase</keyword>
<name>A0A8C4QZ92_EPTBU</name>
<dbReference type="SUPFAM" id="SSF51230">
    <property type="entry name" value="Single hybrid motif"/>
    <property type="match status" value="1"/>
</dbReference>
<organism evidence="18 19">
    <name type="scientific">Eptatretus burgeri</name>
    <name type="common">Inshore hagfish</name>
    <dbReference type="NCBI Taxonomy" id="7764"/>
    <lineage>
        <taxon>Eukaryota</taxon>
        <taxon>Metazoa</taxon>
        <taxon>Chordata</taxon>
        <taxon>Craniata</taxon>
        <taxon>Vertebrata</taxon>
        <taxon>Cyclostomata</taxon>
        <taxon>Myxini</taxon>
        <taxon>Myxiniformes</taxon>
        <taxon>Myxinidae</taxon>
        <taxon>Eptatretinae</taxon>
        <taxon>Eptatretus</taxon>
    </lineage>
</organism>
<evidence type="ECO:0000256" key="7">
    <source>
        <dbReference type="ARBA" id="ARBA00022679"/>
    </source>
</evidence>
<dbReference type="GeneTree" id="ENSGT00930000151014"/>
<dbReference type="InterPro" id="IPR006255">
    <property type="entry name" value="SucB"/>
</dbReference>
<feature type="compositionally biased region" description="Pro residues" evidence="15">
    <location>
        <begin position="192"/>
        <end position="201"/>
    </location>
</feature>
<dbReference type="GO" id="GO:0045252">
    <property type="term" value="C:oxoglutarate dehydrogenase complex"/>
    <property type="evidence" value="ECO:0007669"/>
    <property type="project" value="InterPro"/>
</dbReference>
<dbReference type="Gene3D" id="2.40.50.100">
    <property type="match status" value="1"/>
</dbReference>
<comment type="function">
    <text evidence="13">Dihydrolipoamide succinyltransferase (E2) component of the 2-oxoglutarate dehydrogenase complex. The 2-oxoglutarate dehydrogenase complex catalyzes the overall conversion of 2-oxoglutarate to succinyl-CoA and CO(2). The 2-oxoglutarate dehydrogenase complex is mainly active in the mitochondrion. A fraction of the 2-oxoglutarate dehydrogenase complex also localizes in the nucleus and is required for lysine succinylation of histones: associates with KAT2A on chromatin and provides succinyl-CoA to histone succinyltransferase KAT2A.</text>
</comment>
<evidence type="ECO:0000256" key="1">
    <source>
        <dbReference type="ARBA" id="ARBA00001938"/>
    </source>
</evidence>
<keyword evidence="8" id="KW-0450">Lipoyl</keyword>
<evidence type="ECO:0000259" key="16">
    <source>
        <dbReference type="PROSITE" id="PS50076"/>
    </source>
</evidence>
<dbReference type="PROSITE" id="PS50968">
    <property type="entry name" value="BIOTINYL_LIPOYL"/>
    <property type="match status" value="1"/>
</dbReference>
<dbReference type="SUPFAM" id="SSF52777">
    <property type="entry name" value="CoA-dependent acyltransferases"/>
    <property type="match status" value="1"/>
</dbReference>
<dbReference type="Proteomes" id="UP000694388">
    <property type="component" value="Unplaced"/>
</dbReference>
<evidence type="ECO:0000256" key="9">
    <source>
        <dbReference type="ARBA" id="ARBA00022946"/>
    </source>
</evidence>
<dbReference type="InterPro" id="IPR001078">
    <property type="entry name" value="2-oxoacid_DH_actylTfrase"/>
</dbReference>
<dbReference type="UniPathway" id="UPA00868">
    <property type="reaction ID" value="UER00840"/>
</dbReference>
<evidence type="ECO:0000256" key="8">
    <source>
        <dbReference type="ARBA" id="ARBA00022823"/>
    </source>
</evidence>
<feature type="region of interest" description="Disordered" evidence="15">
    <location>
        <begin position="161"/>
        <end position="204"/>
    </location>
</feature>
<evidence type="ECO:0000256" key="3">
    <source>
        <dbReference type="ARBA" id="ARBA00007317"/>
    </source>
</evidence>
<dbReference type="PROSITE" id="PS50076">
    <property type="entry name" value="DNAJ_2"/>
    <property type="match status" value="1"/>
</dbReference>
<dbReference type="EC" id="2.3.1.61" evidence="4"/>
<keyword evidence="6" id="KW-0816">Tricarboxylic acid cycle</keyword>
<feature type="domain" description="J" evidence="16">
    <location>
        <begin position="402"/>
        <end position="472"/>
    </location>
</feature>
<evidence type="ECO:0000256" key="11">
    <source>
        <dbReference type="ARBA" id="ARBA00031331"/>
    </source>
</evidence>
<dbReference type="InterPro" id="IPR003016">
    <property type="entry name" value="2-oxoA_DH_lipoyl-BS"/>
</dbReference>
<dbReference type="GO" id="GO:0006099">
    <property type="term" value="P:tricarboxylic acid cycle"/>
    <property type="evidence" value="ECO:0007669"/>
    <property type="project" value="UniProtKB-KW"/>
</dbReference>
<dbReference type="InterPro" id="IPR011053">
    <property type="entry name" value="Single_hybrid_motif"/>
</dbReference>
<keyword evidence="14" id="KW-0175">Coiled coil</keyword>
<reference evidence="18" key="2">
    <citation type="submission" date="2025-09" db="UniProtKB">
        <authorList>
            <consortium name="Ensembl"/>
        </authorList>
    </citation>
    <scope>IDENTIFICATION</scope>
</reference>
<evidence type="ECO:0000256" key="2">
    <source>
        <dbReference type="ARBA" id="ARBA00005145"/>
    </source>
</evidence>
<evidence type="ECO:0000256" key="13">
    <source>
        <dbReference type="ARBA" id="ARBA00046046"/>
    </source>
</evidence>
<dbReference type="SMART" id="SM00271">
    <property type="entry name" value="DnaJ"/>
    <property type="match status" value="1"/>
</dbReference>
<keyword evidence="7" id="KW-0808">Transferase</keyword>
<feature type="compositionally biased region" description="Pro residues" evidence="15">
    <location>
        <begin position="175"/>
        <end position="185"/>
    </location>
</feature>
<accession>A0A8C4QZ92</accession>
<dbReference type="PANTHER" id="PTHR43416">
    <property type="entry name" value="DIHYDROLIPOYLLYSINE-RESIDUE SUCCINYLTRANSFERASE COMPONENT OF 2-OXOGLUTARATE DEHYDROGENASE COMPLEX, MITOCHONDRIAL-RELATED"/>
    <property type="match status" value="1"/>
</dbReference>
<dbReference type="InterPro" id="IPR050537">
    <property type="entry name" value="2-oxoacid_dehydrogenase"/>
</dbReference>
<dbReference type="GO" id="GO:0004149">
    <property type="term" value="F:dihydrolipoyllysine-residue succinyltransferase activity"/>
    <property type="evidence" value="ECO:0007669"/>
    <property type="project" value="UniProtKB-EC"/>
</dbReference>
<dbReference type="InterPro" id="IPR023213">
    <property type="entry name" value="CAT-like_dom_sf"/>
</dbReference>
<dbReference type="PANTHER" id="PTHR43416:SF5">
    <property type="entry name" value="DIHYDROLIPOYLLYSINE-RESIDUE SUCCINYLTRANSFERASE COMPONENT OF 2-OXOGLUTARATE DEHYDROGENASE COMPLEX, MITOCHONDRIAL"/>
    <property type="match status" value="1"/>
</dbReference>
<dbReference type="Pfam" id="PF00198">
    <property type="entry name" value="2-oxoacid_dh"/>
    <property type="match status" value="1"/>
</dbReference>
<comment type="similarity">
    <text evidence="3">Belongs to the 2-oxoacid dehydrogenase family.</text>
</comment>
<evidence type="ECO:0000256" key="6">
    <source>
        <dbReference type="ARBA" id="ARBA00022532"/>
    </source>
</evidence>
<dbReference type="InterPro" id="IPR000089">
    <property type="entry name" value="Biotin_lipoyl"/>
</dbReference>
<dbReference type="CDD" id="cd06849">
    <property type="entry name" value="lipoyl_domain"/>
    <property type="match status" value="1"/>
</dbReference>
<dbReference type="Gene3D" id="3.30.559.10">
    <property type="entry name" value="Chloramphenicol acetyltransferase-like domain"/>
    <property type="match status" value="1"/>
</dbReference>
<dbReference type="PROSITE" id="PS00189">
    <property type="entry name" value="LIPOYL"/>
    <property type="match status" value="1"/>
</dbReference>
<comment type="cofactor">
    <cofactor evidence="1">
        <name>(R)-lipoate</name>
        <dbReference type="ChEBI" id="CHEBI:83088"/>
    </cofactor>
</comment>
<dbReference type="GO" id="GO:0033512">
    <property type="term" value="P:L-lysine catabolic process to acetyl-CoA via saccharopine"/>
    <property type="evidence" value="ECO:0007669"/>
    <property type="project" value="UniProtKB-UniPathway"/>
</dbReference>
<evidence type="ECO:0000256" key="5">
    <source>
        <dbReference type="ARBA" id="ARBA00020294"/>
    </source>
</evidence>
<evidence type="ECO:0000256" key="12">
    <source>
        <dbReference type="ARBA" id="ARBA00032406"/>
    </source>
</evidence>
<evidence type="ECO:0000313" key="19">
    <source>
        <dbReference type="Proteomes" id="UP000694388"/>
    </source>
</evidence>
<dbReference type="AlphaFoldDB" id="A0A8C4QZ92"/>
<dbReference type="PRINTS" id="PR00625">
    <property type="entry name" value="JDOMAIN"/>
</dbReference>
<protein>
    <recommendedName>
        <fullName evidence="5">Dihydrolipoyllysine-residue succinyltransferase component of 2-oxoglutarate dehydrogenase complex, mitochondrial</fullName>
        <ecNumber evidence="4">2.3.1.61</ecNumber>
    </recommendedName>
    <alternativeName>
        <fullName evidence="12">2-oxoglutarate dehydrogenase complex component E2</fullName>
    </alternativeName>
    <alternativeName>
        <fullName evidence="11">E2K</fullName>
    </alternativeName>
</protein>
<keyword evidence="19" id="KW-1185">Reference proteome</keyword>
<dbReference type="GO" id="GO:0005739">
    <property type="term" value="C:mitochondrion"/>
    <property type="evidence" value="ECO:0007669"/>
    <property type="project" value="TreeGrafter"/>
</dbReference>
<comment type="pathway">
    <text evidence="2">Amino-acid degradation; L-lysine degradation via saccharopine pathway; glutaryl-CoA from L-lysine: step 6/6.</text>
</comment>
<evidence type="ECO:0000259" key="17">
    <source>
        <dbReference type="PROSITE" id="PS50968"/>
    </source>
</evidence>
<feature type="coiled-coil region" evidence="14">
    <location>
        <begin position="507"/>
        <end position="549"/>
    </location>
</feature>
<reference evidence="18" key="1">
    <citation type="submission" date="2025-08" db="UniProtKB">
        <authorList>
            <consortium name="Ensembl"/>
        </authorList>
    </citation>
    <scope>IDENTIFICATION</scope>
</reference>
<evidence type="ECO:0000256" key="15">
    <source>
        <dbReference type="SAM" id="MobiDB-lite"/>
    </source>
</evidence>
<evidence type="ECO:0000256" key="4">
    <source>
        <dbReference type="ARBA" id="ARBA00012945"/>
    </source>
</evidence>
<dbReference type="InterPro" id="IPR001623">
    <property type="entry name" value="DnaJ_domain"/>
</dbReference>
<evidence type="ECO:0000256" key="10">
    <source>
        <dbReference type="ARBA" id="ARBA00023315"/>
    </source>
</evidence>
<dbReference type="NCBIfam" id="TIGR01347">
    <property type="entry name" value="sucB"/>
    <property type="match status" value="1"/>
</dbReference>
<evidence type="ECO:0000256" key="14">
    <source>
        <dbReference type="SAM" id="Coils"/>
    </source>
</evidence>
<dbReference type="Ensembl" id="ENSEBUT00000022355.1">
    <property type="protein sequence ID" value="ENSEBUP00000021779.1"/>
    <property type="gene ID" value="ENSEBUG00000013434.1"/>
</dbReference>
<dbReference type="Pfam" id="PF00364">
    <property type="entry name" value="Biotin_lipoyl"/>
    <property type="match status" value="1"/>
</dbReference>
<dbReference type="CDD" id="cd06257">
    <property type="entry name" value="DnaJ"/>
    <property type="match status" value="1"/>
</dbReference>
<feature type="domain" description="Lipoyl-binding" evidence="17">
    <location>
        <begin position="79"/>
        <end position="153"/>
    </location>
</feature>
<sequence>MFAGSYRRLPGLVAWFRPTRSSSTLGCAARTVNRTGFFYDISPSASTRNAWNHPTAFSHHAPGWLVRRLHMSSMFREEIRVVNAPAFAESVTEGDVRWEKAVGDAVKEDEVVCEIETDKTSIQVPAPAAGILAEFLIPDGGKVETGVALFKLQLSDAAVAQDAGGPVRKPARTPSQPPPSPPPPVADEIPSTMPPVPPIPTKPMHVSPVADIKVTPGASASVIASDLAVVGSRSEHRVRMSRMRQRTAQRLKEAQNTCALLTTFNELDMSSVMEMRSRYKDTFLKKHGIKLGFMSAFVHASCYALQHEPVVNAVIDDESKEIVYRDYVDISIAVATPKGLTVPVIRNVETMDYAGIEKAIHELGEKARKGELAIEDMDGGTFTISNGGVFGSLYGTPIVNPPQSAILGMHAIKERPVVINGKVKTAYRQRALKCHPDKNPDNARAAELFHELSQALEVLTDAAARAAYDKVRKAKKLAAERTLKLDDRRKKSRLELEARERAAEAETEQAVTATRRLEEEIMRLREEGSRQLQEEQRLIKEQLQRQAQRGLLNTCLGLCAVNFCMEW</sequence>
<keyword evidence="9" id="KW-0809">Transit peptide</keyword>